<protein>
    <recommendedName>
        <fullName evidence="3">Reverse transcriptase domain-containing protein</fullName>
    </recommendedName>
</protein>
<dbReference type="AlphaFoldDB" id="A0A699KBI2"/>
<comment type="caution">
    <text evidence="2">The sequence shown here is derived from an EMBL/GenBank/DDBJ whole genome shotgun (WGS) entry which is preliminary data.</text>
</comment>
<sequence>KFDRFSFFEAPKVLLLAWDKVSKIKNVVENKQCKLEDVQELFRKLLNDVQSIYEELAEYINIPSWNHPAFFSHDDDDDVNYTSPITPEEPDNSLSMGGEHLDIIPAMESDEVINSSVEDLILILCEYEGILDNTCDMPFRDNSPPLDVSKDQFDLEEVKDDNLREKLMSINILIAKIKSLNDNPTPDRVFKSLSPFPISVEDSDSFLEKFDTSLSYLDNSLPEFNTFSNHTKETNSGSTTIHADISLPDLECFNF</sequence>
<gene>
    <name evidence="2" type="ORF">Tci_654401</name>
</gene>
<organism evidence="2">
    <name type="scientific">Tanacetum cinerariifolium</name>
    <name type="common">Dalmatian daisy</name>
    <name type="synonym">Chrysanthemum cinerariifolium</name>
    <dbReference type="NCBI Taxonomy" id="118510"/>
    <lineage>
        <taxon>Eukaryota</taxon>
        <taxon>Viridiplantae</taxon>
        <taxon>Streptophyta</taxon>
        <taxon>Embryophyta</taxon>
        <taxon>Tracheophyta</taxon>
        <taxon>Spermatophyta</taxon>
        <taxon>Magnoliopsida</taxon>
        <taxon>eudicotyledons</taxon>
        <taxon>Gunneridae</taxon>
        <taxon>Pentapetalae</taxon>
        <taxon>asterids</taxon>
        <taxon>campanulids</taxon>
        <taxon>Asterales</taxon>
        <taxon>Asteraceae</taxon>
        <taxon>Asteroideae</taxon>
        <taxon>Anthemideae</taxon>
        <taxon>Anthemidinae</taxon>
        <taxon>Tanacetum</taxon>
    </lineage>
</organism>
<feature type="coiled-coil region" evidence="1">
    <location>
        <begin position="21"/>
        <end position="55"/>
    </location>
</feature>
<evidence type="ECO:0008006" key="3">
    <source>
        <dbReference type="Google" id="ProtNLM"/>
    </source>
</evidence>
<dbReference type="EMBL" id="BKCJ010494986">
    <property type="protein sequence ID" value="GFA82429.1"/>
    <property type="molecule type" value="Genomic_DNA"/>
</dbReference>
<accession>A0A699KBI2</accession>
<evidence type="ECO:0000256" key="1">
    <source>
        <dbReference type="SAM" id="Coils"/>
    </source>
</evidence>
<proteinExistence type="predicted"/>
<keyword evidence="1" id="KW-0175">Coiled coil</keyword>
<reference evidence="2" key="1">
    <citation type="journal article" date="2019" name="Sci. Rep.">
        <title>Draft genome of Tanacetum cinerariifolium, the natural source of mosquito coil.</title>
        <authorList>
            <person name="Yamashiro T."/>
            <person name="Shiraishi A."/>
            <person name="Satake H."/>
            <person name="Nakayama K."/>
        </authorList>
    </citation>
    <scope>NUCLEOTIDE SEQUENCE</scope>
</reference>
<evidence type="ECO:0000313" key="2">
    <source>
        <dbReference type="EMBL" id="GFA82429.1"/>
    </source>
</evidence>
<feature type="non-terminal residue" evidence="2">
    <location>
        <position position="1"/>
    </location>
</feature>
<name>A0A699KBI2_TANCI</name>